<dbReference type="GO" id="GO:0043161">
    <property type="term" value="P:proteasome-mediated ubiquitin-dependent protein catabolic process"/>
    <property type="evidence" value="ECO:0007669"/>
    <property type="project" value="TreeGrafter"/>
</dbReference>
<sequence>MSGSQPSSTTAYTLPVMQTEGKKCTRCNKEFTLWVRSKKNCHNCVTKMDDSALKNLSIMALKSYLGHYNIPTAGMIEKSELIKAVKDNKPLPEASQVHFRQQLPNTPDKLVLFLDEFAKLGKTSATTVQPISSPEILLQDLDQFFRKLNKLNLNGNLLSHRSLNRLSSHSRHQNHNSKKTNLGLIHNPNLKRVNLNLNLYNNQPNPGHQTNSRNTSSTSISNIKPILSTNRNRSHNLSNSNSNSTNRSLLQLPTLIHIWQDSPLHNPPKPTTFMVNHYSLEHTITMDNICDNSQYHQQQQQYYQQYQQYQQKQQQQQQQYQKYQQHQQQQQRPSPTPTSPMPGATPSPAASSSSSSYYSTYRPSSTYTSAPRPQASAGDSASQKDGHHSRSSSFTQSSPKSDPRPANVKTSPDSPRAPEPLGSQKDERPPSTQSNSIPETRPPPQSQPQPQSSRPRAPQDRQDHQQQTGASSPSPPETQTQPQPQPQPQPQSESQPQSAPQPSRRGPIRPPQYSESSTQLTLDDIMSTNVDLSTLSIKVIRSLLDTNCVSYMGIIEKSELVARLQSLIDNTLAGRALVKEQEEAAAAAVEAEAKAKASPDAKGDKTPSSNSNEDDHLCKICCDAALNCVMLNCNHMSTCMDCLFSDNSTPAERENAAQLKVLIDERKIALKAECHVLSEASAEKVKVAEAEYKRIKRQAKDDLHRQIVERVNREMDTITASEAYVGSDEKTKGKIESMRSWLASCAAEQSHCGRERHHGQGGGHGKSHEVDEKNKDLSQDGEGVLPDYSSTVDTKVQ</sequence>
<evidence type="ECO:0000256" key="1">
    <source>
        <dbReference type="SAM" id="MobiDB-lite"/>
    </source>
</evidence>
<evidence type="ECO:0000313" key="3">
    <source>
        <dbReference type="Proteomes" id="UP000696485"/>
    </source>
</evidence>
<dbReference type="AlphaFoldDB" id="A0A9P5SNI0"/>
<dbReference type="Proteomes" id="UP000696485">
    <property type="component" value="Unassembled WGS sequence"/>
</dbReference>
<dbReference type="PANTHER" id="PTHR14879">
    <property type="entry name" value="CASPASE REGULATOR, RING FINGER DOMAIN-CONTAINING"/>
    <property type="match status" value="1"/>
</dbReference>
<accession>A0A9P5SNI0</accession>
<feature type="compositionally biased region" description="Low complexity" evidence="1">
    <location>
        <begin position="490"/>
        <end position="503"/>
    </location>
</feature>
<feature type="compositionally biased region" description="Basic and acidic residues" evidence="1">
    <location>
        <begin position="591"/>
        <end position="605"/>
    </location>
</feature>
<organism evidence="2 3">
    <name type="scientific">Podila minutissima</name>
    <dbReference type="NCBI Taxonomy" id="64525"/>
    <lineage>
        <taxon>Eukaryota</taxon>
        <taxon>Fungi</taxon>
        <taxon>Fungi incertae sedis</taxon>
        <taxon>Mucoromycota</taxon>
        <taxon>Mortierellomycotina</taxon>
        <taxon>Mortierellomycetes</taxon>
        <taxon>Mortierellales</taxon>
        <taxon>Mortierellaceae</taxon>
        <taxon>Podila</taxon>
    </lineage>
</organism>
<feature type="compositionally biased region" description="Low complexity" evidence="1">
    <location>
        <begin position="318"/>
        <end position="333"/>
    </location>
</feature>
<feature type="compositionally biased region" description="Polar residues" evidence="1">
    <location>
        <begin position="788"/>
        <end position="797"/>
    </location>
</feature>
<feature type="region of interest" description="Disordered" evidence="1">
    <location>
        <begin position="318"/>
        <end position="520"/>
    </location>
</feature>
<dbReference type="Gene3D" id="3.30.40.10">
    <property type="entry name" value="Zinc/RING finger domain, C3HC4 (zinc finger)"/>
    <property type="match status" value="1"/>
</dbReference>
<reference evidence="2" key="1">
    <citation type="journal article" date="2020" name="Fungal Divers.">
        <title>Resolving the Mortierellaceae phylogeny through synthesis of multi-gene phylogenetics and phylogenomics.</title>
        <authorList>
            <person name="Vandepol N."/>
            <person name="Liber J."/>
            <person name="Desiro A."/>
            <person name="Na H."/>
            <person name="Kennedy M."/>
            <person name="Barry K."/>
            <person name="Grigoriev I.V."/>
            <person name="Miller A.N."/>
            <person name="O'Donnell K."/>
            <person name="Stajich J.E."/>
            <person name="Bonito G."/>
        </authorList>
    </citation>
    <scope>NUCLEOTIDE SEQUENCE</scope>
    <source>
        <strain evidence="2">NVP1</strain>
    </source>
</reference>
<evidence type="ECO:0000313" key="2">
    <source>
        <dbReference type="EMBL" id="KAF9331337.1"/>
    </source>
</evidence>
<comment type="caution">
    <text evidence="2">The sequence shown here is derived from an EMBL/GenBank/DDBJ whole genome shotgun (WGS) entry which is preliminary data.</text>
</comment>
<feature type="compositionally biased region" description="Low complexity" evidence="1">
    <location>
        <begin position="391"/>
        <end position="400"/>
    </location>
</feature>
<gene>
    <name evidence="2" type="ORF">BG006_005783</name>
</gene>
<feature type="compositionally biased region" description="Pro residues" evidence="1">
    <location>
        <begin position="334"/>
        <end position="345"/>
    </location>
</feature>
<protein>
    <submittedName>
        <fullName evidence="2">Uncharacterized protein</fullName>
    </submittedName>
</protein>
<feature type="region of interest" description="Disordered" evidence="1">
    <location>
        <begin position="751"/>
        <end position="797"/>
    </location>
</feature>
<feature type="region of interest" description="Disordered" evidence="1">
    <location>
        <begin position="167"/>
        <end position="245"/>
    </location>
</feature>
<dbReference type="EMBL" id="JAAAUY010000329">
    <property type="protein sequence ID" value="KAF9331337.1"/>
    <property type="molecule type" value="Genomic_DNA"/>
</dbReference>
<dbReference type="GO" id="GO:0005737">
    <property type="term" value="C:cytoplasm"/>
    <property type="evidence" value="ECO:0007669"/>
    <property type="project" value="TreeGrafter"/>
</dbReference>
<feature type="compositionally biased region" description="Low complexity" evidence="1">
    <location>
        <begin position="187"/>
        <end position="245"/>
    </location>
</feature>
<dbReference type="GO" id="GO:0061630">
    <property type="term" value="F:ubiquitin protein ligase activity"/>
    <property type="evidence" value="ECO:0007669"/>
    <property type="project" value="TreeGrafter"/>
</dbReference>
<dbReference type="InterPro" id="IPR013083">
    <property type="entry name" value="Znf_RING/FYVE/PHD"/>
</dbReference>
<dbReference type="GO" id="GO:0005886">
    <property type="term" value="C:plasma membrane"/>
    <property type="evidence" value="ECO:0007669"/>
    <property type="project" value="TreeGrafter"/>
</dbReference>
<dbReference type="GO" id="GO:1902042">
    <property type="term" value="P:negative regulation of extrinsic apoptotic signaling pathway via death domain receptors"/>
    <property type="evidence" value="ECO:0007669"/>
    <property type="project" value="TreeGrafter"/>
</dbReference>
<feature type="compositionally biased region" description="Low complexity" evidence="1">
    <location>
        <begin position="346"/>
        <end position="371"/>
    </location>
</feature>
<dbReference type="PANTHER" id="PTHR14879:SF15">
    <property type="entry name" value="E3 UBIQUITIN-PROTEIN LIGASE RIFIFYLIN-LIKE PROTEIN"/>
    <property type="match status" value="1"/>
</dbReference>
<dbReference type="InterPro" id="IPR051728">
    <property type="entry name" value="RING-FYVE_E3_ubiquitin-ligase"/>
</dbReference>
<feature type="compositionally biased region" description="Basic and acidic residues" evidence="1">
    <location>
        <begin position="766"/>
        <end position="778"/>
    </location>
</feature>
<feature type="compositionally biased region" description="Basic residues" evidence="1">
    <location>
        <begin position="168"/>
        <end position="178"/>
    </location>
</feature>
<keyword evidence="3" id="KW-1185">Reference proteome</keyword>
<dbReference type="GO" id="GO:0070936">
    <property type="term" value="P:protein K48-linked ubiquitination"/>
    <property type="evidence" value="ECO:0007669"/>
    <property type="project" value="TreeGrafter"/>
</dbReference>
<feature type="region of interest" description="Disordered" evidence="1">
    <location>
        <begin position="589"/>
        <end position="613"/>
    </location>
</feature>
<name>A0A9P5SNI0_9FUNG</name>
<proteinExistence type="predicted"/>